<keyword evidence="4 5" id="KW-0472">Membrane</keyword>
<gene>
    <name evidence="7" type="ORF">MNBD_DELTA03-703</name>
</gene>
<evidence type="ECO:0000256" key="2">
    <source>
        <dbReference type="ARBA" id="ARBA00022692"/>
    </source>
</evidence>
<dbReference type="EMBL" id="UOEX01000119">
    <property type="protein sequence ID" value="VAW35235.1"/>
    <property type="molecule type" value="Genomic_DNA"/>
</dbReference>
<feature type="transmembrane region" description="Helical" evidence="5">
    <location>
        <begin position="20"/>
        <end position="42"/>
    </location>
</feature>
<evidence type="ECO:0000259" key="6">
    <source>
        <dbReference type="PROSITE" id="PS51012"/>
    </source>
</evidence>
<evidence type="ECO:0000313" key="7">
    <source>
        <dbReference type="EMBL" id="VAW35235.1"/>
    </source>
</evidence>
<feature type="transmembrane region" description="Helical" evidence="5">
    <location>
        <begin position="166"/>
        <end position="186"/>
    </location>
</feature>
<dbReference type="AlphaFoldDB" id="A0A3B0UVQ8"/>
<evidence type="ECO:0000256" key="3">
    <source>
        <dbReference type="ARBA" id="ARBA00022989"/>
    </source>
</evidence>
<feature type="domain" description="ABC transmembrane type-2" evidence="6">
    <location>
        <begin position="22"/>
        <end position="248"/>
    </location>
</feature>
<dbReference type="InterPro" id="IPR000412">
    <property type="entry name" value="ABC_2_transport"/>
</dbReference>
<accession>A0A3B0UVQ8</accession>
<dbReference type="PROSITE" id="PS51012">
    <property type="entry name" value="ABC_TM2"/>
    <property type="match status" value="1"/>
</dbReference>
<dbReference type="GO" id="GO:0043190">
    <property type="term" value="C:ATP-binding cassette (ABC) transporter complex"/>
    <property type="evidence" value="ECO:0007669"/>
    <property type="project" value="InterPro"/>
</dbReference>
<keyword evidence="3 5" id="KW-1133">Transmembrane helix</keyword>
<name>A0A3B0UVQ8_9ZZZZ</name>
<feature type="transmembrane region" description="Helical" evidence="5">
    <location>
        <begin position="54"/>
        <end position="73"/>
    </location>
</feature>
<dbReference type="Pfam" id="PF01061">
    <property type="entry name" value="ABC2_membrane"/>
    <property type="match status" value="1"/>
</dbReference>
<organism evidence="7">
    <name type="scientific">hydrothermal vent metagenome</name>
    <dbReference type="NCBI Taxonomy" id="652676"/>
    <lineage>
        <taxon>unclassified sequences</taxon>
        <taxon>metagenomes</taxon>
        <taxon>ecological metagenomes</taxon>
    </lineage>
</organism>
<dbReference type="InterPro" id="IPR047817">
    <property type="entry name" value="ABC2_TM_bact-type"/>
</dbReference>
<dbReference type="PANTHER" id="PTHR43229">
    <property type="entry name" value="NODULATION PROTEIN J"/>
    <property type="match status" value="1"/>
</dbReference>
<dbReference type="InterPro" id="IPR013525">
    <property type="entry name" value="ABC2_TM"/>
</dbReference>
<keyword evidence="2 5" id="KW-0812">Transmembrane</keyword>
<sequence length="251" mass="27725">MGMGVLRVVQRNLRVWRKFMFSSLVGNLGQPFLFLLAFGFGLGREIHPIAGYSYLQFIAPGLTASAVMYSAAFETTYGSFTRLGTQSTFEGILMTPISPAELAWGEIIWGALKGLLAGVIMLAAMPLFGFWPSIWALALLPILFIAGVFFAALGLIMTALAGSYEFFNYFISLVITPLFLFSGIFFSLNDMPPVTRVILRFVPLTPIVNMARMFCYGRPSGPWPLHLALFIVLTLMVSWAASVLLKRRLIA</sequence>
<protein>
    <submittedName>
        <fullName evidence="7">Efflux ABC transporter, permease protein</fullName>
    </submittedName>
</protein>
<feature type="transmembrane region" description="Helical" evidence="5">
    <location>
        <begin position="107"/>
        <end position="128"/>
    </location>
</feature>
<proteinExistence type="predicted"/>
<dbReference type="InterPro" id="IPR051784">
    <property type="entry name" value="Nod_factor_ABC_transporter"/>
</dbReference>
<dbReference type="PIRSF" id="PIRSF006648">
    <property type="entry name" value="DrrB"/>
    <property type="match status" value="1"/>
</dbReference>
<feature type="transmembrane region" description="Helical" evidence="5">
    <location>
        <begin position="135"/>
        <end position="160"/>
    </location>
</feature>
<dbReference type="PRINTS" id="PR00164">
    <property type="entry name" value="ABC2TRNSPORT"/>
</dbReference>
<dbReference type="GO" id="GO:0140359">
    <property type="term" value="F:ABC-type transporter activity"/>
    <property type="evidence" value="ECO:0007669"/>
    <property type="project" value="InterPro"/>
</dbReference>
<reference evidence="7" key="1">
    <citation type="submission" date="2018-06" db="EMBL/GenBank/DDBJ databases">
        <authorList>
            <person name="Zhirakovskaya E."/>
        </authorList>
    </citation>
    <scope>NUCLEOTIDE SEQUENCE</scope>
</reference>
<evidence type="ECO:0000256" key="5">
    <source>
        <dbReference type="SAM" id="Phobius"/>
    </source>
</evidence>
<comment type="subcellular location">
    <subcellularLocation>
        <location evidence="1">Membrane</location>
        <topology evidence="1">Multi-pass membrane protein</topology>
    </subcellularLocation>
</comment>
<dbReference type="PANTHER" id="PTHR43229:SF2">
    <property type="entry name" value="NODULATION PROTEIN J"/>
    <property type="match status" value="1"/>
</dbReference>
<evidence type="ECO:0000256" key="1">
    <source>
        <dbReference type="ARBA" id="ARBA00004141"/>
    </source>
</evidence>
<feature type="transmembrane region" description="Helical" evidence="5">
    <location>
        <begin position="225"/>
        <end position="245"/>
    </location>
</feature>
<evidence type="ECO:0000256" key="4">
    <source>
        <dbReference type="ARBA" id="ARBA00023136"/>
    </source>
</evidence>